<dbReference type="GeneID" id="54455079"/>
<dbReference type="EMBL" id="MU003700">
    <property type="protein sequence ID" value="KAF2809921.1"/>
    <property type="molecule type" value="Genomic_DNA"/>
</dbReference>
<reference evidence="3" key="3">
    <citation type="submission" date="2025-04" db="UniProtKB">
        <authorList>
            <consortium name="RefSeq"/>
        </authorList>
    </citation>
    <scope>IDENTIFICATION</scope>
    <source>
        <strain evidence="3">CBS 304.34</strain>
    </source>
</reference>
<evidence type="ECO:0000313" key="2">
    <source>
        <dbReference type="Proteomes" id="UP000504636"/>
    </source>
</evidence>
<reference evidence="1 3" key="1">
    <citation type="journal article" date="2020" name="Stud. Mycol.">
        <title>101 Dothideomycetes genomes: a test case for predicting lifestyles and emergence of pathogens.</title>
        <authorList>
            <person name="Haridas S."/>
            <person name="Albert R."/>
            <person name="Binder M."/>
            <person name="Bloem J."/>
            <person name="Labutti K."/>
            <person name="Salamov A."/>
            <person name="Andreopoulos B."/>
            <person name="Baker S."/>
            <person name="Barry K."/>
            <person name="Bills G."/>
            <person name="Bluhm B."/>
            <person name="Cannon C."/>
            <person name="Castanera R."/>
            <person name="Culley D."/>
            <person name="Daum C."/>
            <person name="Ezra D."/>
            <person name="Gonzalez J."/>
            <person name="Henrissat B."/>
            <person name="Kuo A."/>
            <person name="Liang C."/>
            <person name="Lipzen A."/>
            <person name="Lutzoni F."/>
            <person name="Magnuson J."/>
            <person name="Mondo S."/>
            <person name="Nolan M."/>
            <person name="Ohm R."/>
            <person name="Pangilinan J."/>
            <person name="Park H.-J."/>
            <person name="Ramirez L."/>
            <person name="Alfaro M."/>
            <person name="Sun H."/>
            <person name="Tritt A."/>
            <person name="Yoshinaga Y."/>
            <person name="Zwiers L.-H."/>
            <person name="Turgeon B."/>
            <person name="Goodwin S."/>
            <person name="Spatafora J."/>
            <person name="Crous P."/>
            <person name="Grigoriev I."/>
        </authorList>
    </citation>
    <scope>NUCLEOTIDE SEQUENCE</scope>
    <source>
        <strain evidence="1 3">CBS 304.34</strain>
    </source>
</reference>
<gene>
    <name evidence="1 3" type="ORF">BDZ99DRAFT_299846</name>
</gene>
<evidence type="ECO:0000313" key="3">
    <source>
        <dbReference type="RefSeq" id="XP_033576885.1"/>
    </source>
</evidence>
<dbReference type="InterPro" id="IPR011009">
    <property type="entry name" value="Kinase-like_dom_sf"/>
</dbReference>
<keyword evidence="2" id="KW-1185">Reference proteome</keyword>
<dbReference type="RefSeq" id="XP_033576885.1">
    <property type="nucleotide sequence ID" value="XM_033714186.1"/>
</dbReference>
<evidence type="ECO:0000313" key="1">
    <source>
        <dbReference type="EMBL" id="KAF2809921.1"/>
    </source>
</evidence>
<accession>A0A6A6YMB6</accession>
<dbReference type="SUPFAM" id="SSF56112">
    <property type="entry name" value="Protein kinase-like (PK-like)"/>
    <property type="match status" value="1"/>
</dbReference>
<organism evidence="1">
    <name type="scientific">Mytilinidion resinicola</name>
    <dbReference type="NCBI Taxonomy" id="574789"/>
    <lineage>
        <taxon>Eukaryota</taxon>
        <taxon>Fungi</taxon>
        <taxon>Dikarya</taxon>
        <taxon>Ascomycota</taxon>
        <taxon>Pezizomycotina</taxon>
        <taxon>Dothideomycetes</taxon>
        <taxon>Pleosporomycetidae</taxon>
        <taxon>Mytilinidiales</taxon>
        <taxon>Mytilinidiaceae</taxon>
        <taxon>Mytilinidion</taxon>
    </lineage>
</organism>
<name>A0A6A6YMB6_9PEZI</name>
<evidence type="ECO:0008006" key="4">
    <source>
        <dbReference type="Google" id="ProtNLM"/>
    </source>
</evidence>
<reference evidence="3" key="2">
    <citation type="submission" date="2020-04" db="EMBL/GenBank/DDBJ databases">
        <authorList>
            <consortium name="NCBI Genome Project"/>
        </authorList>
    </citation>
    <scope>NUCLEOTIDE SEQUENCE</scope>
    <source>
        <strain evidence="3">CBS 304.34</strain>
    </source>
</reference>
<dbReference type="AlphaFoldDB" id="A0A6A6YMB6"/>
<protein>
    <recommendedName>
        <fullName evidence="4">Protein kinase domain-containing protein</fullName>
    </recommendedName>
</protein>
<dbReference type="OrthoDB" id="3250044at2759"/>
<sequence length="74" mass="8518">MIDTAIIKIPRVYRFFALEDTGYIVMEYINGQELFSVEDPNVYLKAMVNVLRHFEQVQHDKPGPFHGGLVVGHL</sequence>
<proteinExistence type="predicted"/>
<dbReference type="Proteomes" id="UP000504636">
    <property type="component" value="Unplaced"/>
</dbReference>